<keyword evidence="8" id="KW-0863">Zinc-finger</keyword>
<dbReference type="Pfam" id="PF06325">
    <property type="entry name" value="PrmA"/>
    <property type="match status" value="1"/>
</dbReference>
<dbReference type="GO" id="GO:0042054">
    <property type="term" value="F:histone methyltransferase activity"/>
    <property type="evidence" value="ECO:0007669"/>
    <property type="project" value="TreeGrafter"/>
</dbReference>
<dbReference type="Gene3D" id="3.40.50.150">
    <property type="entry name" value="Vaccinia Virus protein VP39"/>
    <property type="match status" value="1"/>
</dbReference>
<dbReference type="Pfam" id="PF22528">
    <property type="entry name" value="PRMT_C"/>
    <property type="match status" value="1"/>
</dbReference>
<dbReference type="InterPro" id="IPR029063">
    <property type="entry name" value="SAM-dependent_MTases_sf"/>
</dbReference>
<keyword evidence="7" id="KW-0479">Metal-binding</keyword>
<dbReference type="STRING" id="37360.A0A0G4IU44"/>
<dbReference type="PANTHER" id="PTHR11006">
    <property type="entry name" value="PROTEIN ARGININE N-METHYLTRANSFERASE"/>
    <property type="match status" value="1"/>
</dbReference>
<comment type="subcellular location">
    <subcellularLocation>
        <location evidence="1">Cytoplasm</location>
        <location evidence="1">Cytosol</location>
    </subcellularLocation>
</comment>
<evidence type="ECO:0000256" key="11">
    <source>
        <dbReference type="ARBA" id="ARBA00049303"/>
    </source>
</evidence>
<accession>A0A0G4IU44</accession>
<keyword evidence="3" id="KW-0963">Cytoplasm</keyword>
<dbReference type="EMBL" id="CDSF01000087">
    <property type="protein sequence ID" value="CEO98795.1"/>
    <property type="molecule type" value="Genomic_DNA"/>
</dbReference>
<dbReference type="InterPro" id="IPR055135">
    <property type="entry name" value="PRMT_dom"/>
</dbReference>
<dbReference type="GO" id="GO:0005634">
    <property type="term" value="C:nucleus"/>
    <property type="evidence" value="ECO:0007669"/>
    <property type="project" value="TreeGrafter"/>
</dbReference>
<keyword evidence="6 12" id="KW-0949">S-adenosyl-L-methionine</keyword>
<comment type="catalytic activity">
    <reaction evidence="10">
        <text>L-arginyl-[protein] + 2 S-adenosyl-L-methionine = N(omega),N(omega)-dimethyl-L-arginyl-[protein] + 2 S-adenosyl-L-homocysteine + 2 H(+)</text>
        <dbReference type="Rhea" id="RHEA:48096"/>
        <dbReference type="Rhea" id="RHEA-COMP:10532"/>
        <dbReference type="Rhea" id="RHEA-COMP:11991"/>
        <dbReference type="ChEBI" id="CHEBI:15378"/>
        <dbReference type="ChEBI" id="CHEBI:29965"/>
        <dbReference type="ChEBI" id="CHEBI:57856"/>
        <dbReference type="ChEBI" id="CHEBI:59789"/>
        <dbReference type="ChEBI" id="CHEBI:61897"/>
        <dbReference type="EC" id="2.1.1.319"/>
    </reaction>
    <physiologicalReaction direction="left-to-right" evidence="10">
        <dbReference type="Rhea" id="RHEA:48097"/>
    </physiologicalReaction>
</comment>
<dbReference type="PROSITE" id="PS51678">
    <property type="entry name" value="SAM_MT_PRMT"/>
    <property type="match status" value="1"/>
</dbReference>
<dbReference type="GO" id="GO:0005829">
    <property type="term" value="C:cytosol"/>
    <property type="evidence" value="ECO:0007669"/>
    <property type="project" value="UniProtKB-SubCell"/>
</dbReference>
<name>A0A0G4IU44_PLABS</name>
<dbReference type="OMA" id="KEYDWST"/>
<dbReference type="CDD" id="cd02440">
    <property type="entry name" value="AdoMet_MTases"/>
    <property type="match status" value="1"/>
</dbReference>
<dbReference type="GO" id="GO:0035242">
    <property type="term" value="F:protein-arginine omega-N asymmetric methyltransferase activity"/>
    <property type="evidence" value="ECO:0007669"/>
    <property type="project" value="UniProtKB-EC"/>
</dbReference>
<dbReference type="SUPFAM" id="SSF57667">
    <property type="entry name" value="beta-beta-alpha zinc fingers"/>
    <property type="match status" value="1"/>
</dbReference>
<evidence type="ECO:0000256" key="9">
    <source>
        <dbReference type="ARBA" id="ARBA00022833"/>
    </source>
</evidence>
<evidence type="ECO:0000256" key="1">
    <source>
        <dbReference type="ARBA" id="ARBA00004514"/>
    </source>
</evidence>
<dbReference type="Proteomes" id="UP000039324">
    <property type="component" value="Unassembled WGS sequence"/>
</dbReference>
<evidence type="ECO:0000259" key="13">
    <source>
        <dbReference type="Pfam" id="PF21137"/>
    </source>
</evidence>
<dbReference type="EC" id="2.1.1.319" evidence="2"/>
<gene>
    <name evidence="15" type="ORF">PBRA_006909</name>
</gene>
<feature type="domain" description="Protein arginine N-methyltransferase" evidence="14">
    <location>
        <begin position="345"/>
        <end position="516"/>
    </location>
</feature>
<dbReference type="SUPFAM" id="SSF53335">
    <property type="entry name" value="S-adenosyl-L-methionine-dependent methyltransferases"/>
    <property type="match status" value="1"/>
</dbReference>
<keyword evidence="5 12" id="KW-0808">Transferase</keyword>
<evidence type="ECO:0000313" key="15">
    <source>
        <dbReference type="EMBL" id="CEO98795.1"/>
    </source>
</evidence>
<feature type="domain" description="Protein arginine N-methyltransferase 3-like C2H2 zinc finger" evidence="13">
    <location>
        <begin position="61"/>
        <end position="115"/>
    </location>
</feature>
<dbReference type="InterPro" id="IPR049482">
    <property type="entry name" value="ANM3-like_C2H2_Zf"/>
</dbReference>
<protein>
    <recommendedName>
        <fullName evidence="2">type I protein arginine methyltransferase</fullName>
        <ecNumber evidence="2">2.1.1.319</ecNumber>
    </recommendedName>
</protein>
<dbReference type="PANTHER" id="PTHR11006:SF53">
    <property type="entry name" value="PROTEIN ARGININE N-METHYLTRANSFERASE 3"/>
    <property type="match status" value="1"/>
</dbReference>
<dbReference type="Gene3D" id="2.70.160.11">
    <property type="entry name" value="Hnrnp arginine n-methyltransferase1"/>
    <property type="match status" value="1"/>
</dbReference>
<organism evidence="15 16">
    <name type="scientific">Plasmodiophora brassicae</name>
    <name type="common">Clubroot disease agent</name>
    <dbReference type="NCBI Taxonomy" id="37360"/>
    <lineage>
        <taxon>Eukaryota</taxon>
        <taxon>Sar</taxon>
        <taxon>Rhizaria</taxon>
        <taxon>Endomyxa</taxon>
        <taxon>Phytomyxea</taxon>
        <taxon>Plasmodiophorida</taxon>
        <taxon>Plasmodiophoridae</taxon>
        <taxon>Plasmodiophora</taxon>
    </lineage>
</organism>
<sequence>MMPPTPDNCPSDDSFTSDDDIMMDNDELCKSLLFPDVSFPSADEVFSYDHQQTGFDFRGFCRERELDFYGTVKLINYIRSCTGDGCTPQAIIETLQQSVPDNGRALWDDQKYMSPVVENDALLFCFDEASDSDSELVSLESLKAENAQLRSQIAEMRTTFRRALDLEDDDKVKTVVQRQIADRDRSYFDGYSCVDIHEEMLRDRPRTVAYMSFCEKNKDLFKDKVTKASDIPKLESENRAEQVVLDVGCGSGILSLFAARCGAKRVIGIDNADIIVKARAAVKRNGYDHVITLIQGKVEDVELDCKVDMIISEWMGYFLLFESMLSTVVVARDRFLVDKTMVYPDRATLSICGVETSSFQDRSLSFWKDLYGFDMTDIADTSRSLESLRGTGRPTIEMLSPGCVITDECLLREIRMSSVVDSDLDFTTDFEFRALRDDTLDALVVAFSVYFEAHCDVPVQLGTSCSDPYTHWRQTVFMLNEPVGVSAGDVLSGSFRATRLASTRRDYEITFDLQINGRSRLPTMYFSLS</sequence>
<dbReference type="AlphaFoldDB" id="A0A0G4IU44"/>
<evidence type="ECO:0000256" key="3">
    <source>
        <dbReference type="ARBA" id="ARBA00022490"/>
    </source>
</evidence>
<proteinExistence type="predicted"/>
<evidence type="ECO:0000256" key="12">
    <source>
        <dbReference type="PROSITE-ProRule" id="PRU01015"/>
    </source>
</evidence>
<evidence type="ECO:0000256" key="6">
    <source>
        <dbReference type="ARBA" id="ARBA00022691"/>
    </source>
</evidence>
<dbReference type="InterPro" id="IPR025799">
    <property type="entry name" value="Arg_MeTrfase"/>
</dbReference>
<evidence type="ECO:0000256" key="7">
    <source>
        <dbReference type="ARBA" id="ARBA00022723"/>
    </source>
</evidence>
<dbReference type="Pfam" id="PF21137">
    <property type="entry name" value="ANM3_C2H2_Zf"/>
    <property type="match status" value="1"/>
</dbReference>
<keyword evidence="9" id="KW-0862">Zinc</keyword>
<dbReference type="GO" id="GO:0008270">
    <property type="term" value="F:zinc ion binding"/>
    <property type="evidence" value="ECO:0007669"/>
    <property type="project" value="UniProtKB-KW"/>
</dbReference>
<reference evidence="15 16" key="1">
    <citation type="submission" date="2015-02" db="EMBL/GenBank/DDBJ databases">
        <authorList>
            <person name="Chooi Y.-H."/>
        </authorList>
    </citation>
    <scope>NUCLEOTIDE SEQUENCE [LARGE SCALE GENOMIC DNA]</scope>
    <source>
        <strain evidence="15">E3</strain>
    </source>
</reference>
<keyword evidence="16" id="KW-1185">Reference proteome</keyword>
<evidence type="ECO:0000256" key="10">
    <source>
        <dbReference type="ARBA" id="ARBA00047384"/>
    </source>
</evidence>
<comment type="catalytic activity">
    <reaction evidence="11">
        <text>L-arginyl-[protein] + S-adenosyl-L-methionine = N(omega)-methyl-L-arginyl-[protein] + S-adenosyl-L-homocysteine + H(+)</text>
        <dbReference type="Rhea" id="RHEA:48100"/>
        <dbReference type="Rhea" id="RHEA-COMP:10532"/>
        <dbReference type="Rhea" id="RHEA-COMP:11990"/>
        <dbReference type="ChEBI" id="CHEBI:15378"/>
        <dbReference type="ChEBI" id="CHEBI:29965"/>
        <dbReference type="ChEBI" id="CHEBI:57856"/>
        <dbReference type="ChEBI" id="CHEBI:59789"/>
        <dbReference type="ChEBI" id="CHEBI:65280"/>
    </reaction>
    <physiologicalReaction direction="left-to-right" evidence="11">
        <dbReference type="Rhea" id="RHEA:48101"/>
    </physiologicalReaction>
</comment>
<evidence type="ECO:0000259" key="14">
    <source>
        <dbReference type="Pfam" id="PF22528"/>
    </source>
</evidence>
<keyword evidence="4 12" id="KW-0489">Methyltransferase</keyword>
<dbReference type="GO" id="GO:0032259">
    <property type="term" value="P:methylation"/>
    <property type="evidence" value="ECO:0007669"/>
    <property type="project" value="UniProtKB-KW"/>
</dbReference>
<dbReference type="InterPro" id="IPR036236">
    <property type="entry name" value="Znf_C2H2_sf"/>
</dbReference>
<evidence type="ECO:0000256" key="5">
    <source>
        <dbReference type="ARBA" id="ARBA00022679"/>
    </source>
</evidence>
<evidence type="ECO:0000313" key="16">
    <source>
        <dbReference type="Proteomes" id="UP000039324"/>
    </source>
</evidence>
<evidence type="ECO:0000256" key="4">
    <source>
        <dbReference type="ARBA" id="ARBA00022603"/>
    </source>
</evidence>
<evidence type="ECO:0000256" key="2">
    <source>
        <dbReference type="ARBA" id="ARBA00011925"/>
    </source>
</evidence>
<evidence type="ECO:0000256" key="8">
    <source>
        <dbReference type="ARBA" id="ARBA00022771"/>
    </source>
</evidence>
<dbReference type="OrthoDB" id="7848332at2759"/>